<accession>A0A5J9VKH8</accession>
<comment type="similarity">
    <text evidence="2">Belongs to the lin-54 family.</text>
</comment>
<proteinExistence type="inferred from homology"/>
<evidence type="ECO:0000259" key="6">
    <source>
        <dbReference type="PROSITE" id="PS51634"/>
    </source>
</evidence>
<evidence type="ECO:0000256" key="1">
    <source>
        <dbReference type="ARBA" id="ARBA00004123"/>
    </source>
</evidence>
<keyword evidence="8" id="KW-1185">Reference proteome</keyword>
<dbReference type="EMBL" id="RWGY01000009">
    <property type="protein sequence ID" value="TVU35954.1"/>
    <property type="molecule type" value="Genomic_DNA"/>
</dbReference>
<dbReference type="InterPro" id="IPR005172">
    <property type="entry name" value="CRC"/>
</dbReference>
<evidence type="ECO:0000313" key="8">
    <source>
        <dbReference type="Proteomes" id="UP000324897"/>
    </source>
</evidence>
<sequence length="339" mass="36751">MDSVLSVTRVLKTQNSSCISVLPIRQAGRWLRVSTTAPAIAMDDDERPRPSCSCKQARCIQRYCHCFGNQWYCSDACRCEACCNTEGRAAFVEERAEILLKNKPGAFQSKIAKDGDPSVPGKEQRRHVKGCTCRKSECKKNYCECFKNWVACSERCQCEGCANIYGAKGGVCTRDVLRLSFVYLFSLLVSGLLLLVWFDLGCLVAETDAILPHANRDSGGTSSNDGGSGTPDGSNGTSDETADITDEGSVSPTEAGVTETVPAFGEAFNIGQNVHAPGGSDLDAFFKTLQDHDYFSQSFHTFMHQGSVQDLWHGSANSTPQGLLNPNIDNGRKDGPNGN</sequence>
<keyword evidence="3" id="KW-0539">Nucleus</keyword>
<evidence type="ECO:0000256" key="5">
    <source>
        <dbReference type="SAM" id="Phobius"/>
    </source>
</evidence>
<name>A0A5J9VKH8_9POAL</name>
<dbReference type="AlphaFoldDB" id="A0A5J9VKH8"/>
<dbReference type="SMART" id="SM01114">
    <property type="entry name" value="CXC"/>
    <property type="match status" value="2"/>
</dbReference>
<dbReference type="GO" id="GO:0006355">
    <property type="term" value="P:regulation of DNA-templated transcription"/>
    <property type="evidence" value="ECO:0007669"/>
    <property type="project" value="TreeGrafter"/>
</dbReference>
<reference evidence="7 8" key="1">
    <citation type="journal article" date="2019" name="Sci. Rep.">
        <title>A high-quality genome of Eragrostis curvula grass provides insights into Poaceae evolution and supports new strategies to enhance forage quality.</title>
        <authorList>
            <person name="Carballo J."/>
            <person name="Santos B.A.C.M."/>
            <person name="Zappacosta D."/>
            <person name="Garbus I."/>
            <person name="Selva J.P."/>
            <person name="Gallo C.A."/>
            <person name="Diaz A."/>
            <person name="Albertini E."/>
            <person name="Caccamo M."/>
            <person name="Echenique V."/>
        </authorList>
    </citation>
    <scope>NUCLEOTIDE SEQUENCE [LARGE SCALE GENOMIC DNA]</scope>
    <source>
        <strain evidence="8">cv. Victoria</strain>
        <tissue evidence="7">Leaf</tissue>
    </source>
</reference>
<feature type="compositionally biased region" description="Low complexity" evidence="4">
    <location>
        <begin position="217"/>
        <end position="239"/>
    </location>
</feature>
<feature type="region of interest" description="Disordered" evidence="4">
    <location>
        <begin position="214"/>
        <end position="254"/>
    </location>
</feature>
<feature type="compositionally biased region" description="Basic and acidic residues" evidence="4">
    <location>
        <begin position="330"/>
        <end position="339"/>
    </location>
</feature>
<keyword evidence="5" id="KW-0812">Transmembrane</keyword>
<gene>
    <name evidence="7" type="ORF">EJB05_17861</name>
</gene>
<feature type="region of interest" description="Disordered" evidence="4">
    <location>
        <begin position="313"/>
        <end position="339"/>
    </location>
</feature>
<dbReference type="PANTHER" id="PTHR12446:SF65">
    <property type="entry name" value="CRC DOMAIN-CONTAINING PROTEIN"/>
    <property type="match status" value="1"/>
</dbReference>
<dbReference type="PANTHER" id="PTHR12446">
    <property type="entry name" value="TESMIN/TSO1-RELATED"/>
    <property type="match status" value="1"/>
</dbReference>
<evidence type="ECO:0000256" key="2">
    <source>
        <dbReference type="ARBA" id="ARBA00007267"/>
    </source>
</evidence>
<dbReference type="GO" id="GO:0005634">
    <property type="term" value="C:nucleus"/>
    <property type="evidence" value="ECO:0007669"/>
    <property type="project" value="UniProtKB-SubCell"/>
</dbReference>
<evidence type="ECO:0000256" key="3">
    <source>
        <dbReference type="ARBA" id="ARBA00023242"/>
    </source>
</evidence>
<comment type="caution">
    <text evidence="7">The sequence shown here is derived from an EMBL/GenBank/DDBJ whole genome shotgun (WGS) entry which is preliminary data.</text>
</comment>
<evidence type="ECO:0000313" key="7">
    <source>
        <dbReference type="EMBL" id="TVU35954.1"/>
    </source>
</evidence>
<organism evidence="7 8">
    <name type="scientific">Eragrostis curvula</name>
    <name type="common">weeping love grass</name>
    <dbReference type="NCBI Taxonomy" id="38414"/>
    <lineage>
        <taxon>Eukaryota</taxon>
        <taxon>Viridiplantae</taxon>
        <taxon>Streptophyta</taxon>
        <taxon>Embryophyta</taxon>
        <taxon>Tracheophyta</taxon>
        <taxon>Spermatophyta</taxon>
        <taxon>Magnoliopsida</taxon>
        <taxon>Liliopsida</taxon>
        <taxon>Poales</taxon>
        <taxon>Poaceae</taxon>
        <taxon>PACMAD clade</taxon>
        <taxon>Chloridoideae</taxon>
        <taxon>Eragrostideae</taxon>
        <taxon>Eragrostidinae</taxon>
        <taxon>Eragrostis</taxon>
    </lineage>
</organism>
<keyword evidence="5" id="KW-1133">Transmembrane helix</keyword>
<dbReference type="Pfam" id="PF03638">
    <property type="entry name" value="TCR"/>
    <property type="match status" value="2"/>
</dbReference>
<feature type="compositionally biased region" description="Polar residues" evidence="4">
    <location>
        <begin position="315"/>
        <end position="328"/>
    </location>
</feature>
<dbReference type="Gramene" id="TVU35954">
    <property type="protein sequence ID" value="TVU35954"/>
    <property type="gene ID" value="EJB05_17861"/>
</dbReference>
<dbReference type="Proteomes" id="UP000324897">
    <property type="component" value="Unassembled WGS sequence"/>
</dbReference>
<feature type="domain" description="CRC" evidence="6">
    <location>
        <begin position="48"/>
        <end position="166"/>
    </location>
</feature>
<dbReference type="InterPro" id="IPR033467">
    <property type="entry name" value="Tesmin/TSO1-like_CXC"/>
</dbReference>
<protein>
    <recommendedName>
        <fullName evidence="6">CRC domain-containing protein</fullName>
    </recommendedName>
</protein>
<keyword evidence="5" id="KW-0472">Membrane</keyword>
<feature type="transmembrane region" description="Helical" evidence="5">
    <location>
        <begin position="176"/>
        <end position="198"/>
    </location>
</feature>
<dbReference type="OrthoDB" id="6283463at2759"/>
<dbReference type="PROSITE" id="PS51634">
    <property type="entry name" value="CRC"/>
    <property type="match status" value="1"/>
</dbReference>
<dbReference type="InterPro" id="IPR028307">
    <property type="entry name" value="Lin-54_fam"/>
</dbReference>
<comment type="subcellular location">
    <subcellularLocation>
        <location evidence="1">Nucleus</location>
    </subcellularLocation>
</comment>
<evidence type="ECO:0000256" key="4">
    <source>
        <dbReference type="SAM" id="MobiDB-lite"/>
    </source>
</evidence>